<protein>
    <submittedName>
        <fullName evidence="1">Uncharacterized protein</fullName>
    </submittedName>
</protein>
<dbReference type="AlphaFoldDB" id="A0AAD8EHN5"/>
<keyword evidence="2" id="KW-1185">Reference proteome</keyword>
<gene>
    <name evidence="1" type="ORF">L9F63_027869</name>
</gene>
<organism evidence="1 2">
    <name type="scientific">Diploptera punctata</name>
    <name type="common">Pacific beetle cockroach</name>
    <dbReference type="NCBI Taxonomy" id="6984"/>
    <lineage>
        <taxon>Eukaryota</taxon>
        <taxon>Metazoa</taxon>
        <taxon>Ecdysozoa</taxon>
        <taxon>Arthropoda</taxon>
        <taxon>Hexapoda</taxon>
        <taxon>Insecta</taxon>
        <taxon>Pterygota</taxon>
        <taxon>Neoptera</taxon>
        <taxon>Polyneoptera</taxon>
        <taxon>Dictyoptera</taxon>
        <taxon>Blattodea</taxon>
        <taxon>Blaberoidea</taxon>
        <taxon>Blaberidae</taxon>
        <taxon>Diplopterinae</taxon>
        <taxon>Diploptera</taxon>
    </lineage>
</organism>
<name>A0AAD8EHN5_DIPPU</name>
<sequence length="116" mass="13364">LVLRLESIICFLCHYLKTYIKMVFLMKFQQFLLSTTEKIARFGFQMATLLMEIPTIPTKIRSGIYNNRSFSTKAVHRGLLKDKVIQTINFGIYEEHFNPGIVPLALIINPVTVILS</sequence>
<evidence type="ECO:0000313" key="2">
    <source>
        <dbReference type="Proteomes" id="UP001233999"/>
    </source>
</evidence>
<feature type="non-terminal residue" evidence="1">
    <location>
        <position position="1"/>
    </location>
</feature>
<reference evidence="1" key="2">
    <citation type="submission" date="2023-05" db="EMBL/GenBank/DDBJ databases">
        <authorList>
            <person name="Fouks B."/>
        </authorList>
    </citation>
    <scope>NUCLEOTIDE SEQUENCE</scope>
    <source>
        <strain evidence="1">Stay&amp;Tobe</strain>
        <tissue evidence="1">Testes</tissue>
    </source>
</reference>
<dbReference type="Proteomes" id="UP001233999">
    <property type="component" value="Unassembled WGS sequence"/>
</dbReference>
<dbReference type="EMBL" id="JASPKZ010004454">
    <property type="protein sequence ID" value="KAJ9590294.1"/>
    <property type="molecule type" value="Genomic_DNA"/>
</dbReference>
<evidence type="ECO:0000313" key="1">
    <source>
        <dbReference type="EMBL" id="KAJ9590294.1"/>
    </source>
</evidence>
<feature type="non-terminal residue" evidence="1">
    <location>
        <position position="116"/>
    </location>
</feature>
<proteinExistence type="predicted"/>
<accession>A0AAD8EHN5</accession>
<reference evidence="1" key="1">
    <citation type="journal article" date="2023" name="IScience">
        <title>Live-bearing cockroach genome reveals convergent evolutionary mechanisms linked to viviparity in insects and beyond.</title>
        <authorList>
            <person name="Fouks B."/>
            <person name="Harrison M.C."/>
            <person name="Mikhailova A.A."/>
            <person name="Marchal E."/>
            <person name="English S."/>
            <person name="Carruthers M."/>
            <person name="Jennings E.C."/>
            <person name="Chiamaka E.L."/>
            <person name="Frigard R.A."/>
            <person name="Pippel M."/>
            <person name="Attardo G.M."/>
            <person name="Benoit J.B."/>
            <person name="Bornberg-Bauer E."/>
            <person name="Tobe S.S."/>
        </authorList>
    </citation>
    <scope>NUCLEOTIDE SEQUENCE</scope>
    <source>
        <strain evidence="1">Stay&amp;Tobe</strain>
    </source>
</reference>
<comment type="caution">
    <text evidence="1">The sequence shown here is derived from an EMBL/GenBank/DDBJ whole genome shotgun (WGS) entry which is preliminary data.</text>
</comment>